<dbReference type="InterPro" id="IPR006091">
    <property type="entry name" value="Acyl-CoA_Oxase/DH_mid-dom"/>
</dbReference>
<evidence type="ECO:0000313" key="10">
    <source>
        <dbReference type="EMBL" id="GAA5061845.1"/>
    </source>
</evidence>
<dbReference type="InterPro" id="IPR009100">
    <property type="entry name" value="AcylCoA_DH/oxidase_NM_dom_sf"/>
</dbReference>
<dbReference type="SUPFAM" id="SSF56645">
    <property type="entry name" value="Acyl-CoA dehydrogenase NM domain-like"/>
    <property type="match status" value="1"/>
</dbReference>
<dbReference type="RefSeq" id="WP_345669525.1">
    <property type="nucleotide sequence ID" value="NZ_BAABKC010000056.1"/>
</dbReference>
<dbReference type="Pfam" id="PF02771">
    <property type="entry name" value="Acyl-CoA_dh_N"/>
    <property type="match status" value="1"/>
</dbReference>
<dbReference type="SUPFAM" id="SSF47203">
    <property type="entry name" value="Acyl-CoA dehydrogenase C-terminal domain-like"/>
    <property type="match status" value="1"/>
</dbReference>
<dbReference type="InterPro" id="IPR036250">
    <property type="entry name" value="AcylCo_DH-like_C"/>
</dbReference>
<gene>
    <name evidence="10" type="ORF">GCM10023336_39660</name>
</gene>
<keyword evidence="3 5" id="KW-0285">Flavoprotein</keyword>
<evidence type="ECO:0000259" key="7">
    <source>
        <dbReference type="Pfam" id="PF00441"/>
    </source>
</evidence>
<name>A0ABP9KQD2_9ACTN</name>
<comment type="caution">
    <text evidence="10">The sequence shown here is derived from an EMBL/GenBank/DDBJ whole genome shotgun (WGS) entry which is preliminary data.</text>
</comment>
<evidence type="ECO:0000259" key="8">
    <source>
        <dbReference type="Pfam" id="PF02770"/>
    </source>
</evidence>
<dbReference type="PANTHER" id="PTHR43884">
    <property type="entry name" value="ACYL-COA DEHYDROGENASE"/>
    <property type="match status" value="1"/>
</dbReference>
<evidence type="ECO:0000259" key="9">
    <source>
        <dbReference type="Pfam" id="PF02771"/>
    </source>
</evidence>
<dbReference type="PIRSF" id="PIRSF016578">
    <property type="entry name" value="HsaA"/>
    <property type="match status" value="1"/>
</dbReference>
<evidence type="ECO:0000256" key="6">
    <source>
        <dbReference type="SAM" id="MobiDB-lite"/>
    </source>
</evidence>
<dbReference type="Gene3D" id="1.10.540.10">
    <property type="entry name" value="Acyl-CoA dehydrogenase/oxidase, N-terminal domain"/>
    <property type="match status" value="1"/>
</dbReference>
<feature type="compositionally biased region" description="Basic and acidic residues" evidence="6">
    <location>
        <begin position="380"/>
        <end position="390"/>
    </location>
</feature>
<organism evidence="10 11">
    <name type="scientific">Streptomyces similanensis</name>
    <dbReference type="NCBI Taxonomy" id="1274988"/>
    <lineage>
        <taxon>Bacteria</taxon>
        <taxon>Bacillati</taxon>
        <taxon>Actinomycetota</taxon>
        <taxon>Actinomycetes</taxon>
        <taxon>Kitasatosporales</taxon>
        <taxon>Streptomycetaceae</taxon>
        <taxon>Streptomyces</taxon>
    </lineage>
</organism>
<comment type="similarity">
    <text evidence="2 5">Belongs to the acyl-CoA dehydrogenase family.</text>
</comment>
<accession>A0ABP9KQD2</accession>
<comment type="cofactor">
    <cofactor evidence="1 5">
        <name>FAD</name>
        <dbReference type="ChEBI" id="CHEBI:57692"/>
    </cofactor>
</comment>
<dbReference type="InterPro" id="IPR009075">
    <property type="entry name" value="AcylCo_DH/oxidase_C"/>
</dbReference>
<proteinExistence type="inferred from homology"/>
<feature type="domain" description="Acyl-CoA oxidase/dehydrogenase middle" evidence="8">
    <location>
        <begin position="122"/>
        <end position="212"/>
    </location>
</feature>
<dbReference type="Pfam" id="PF02770">
    <property type="entry name" value="Acyl-CoA_dh_M"/>
    <property type="match status" value="1"/>
</dbReference>
<dbReference type="Gene3D" id="1.20.140.10">
    <property type="entry name" value="Butyryl-CoA Dehydrogenase, subunit A, domain 3"/>
    <property type="match status" value="1"/>
</dbReference>
<evidence type="ECO:0000256" key="1">
    <source>
        <dbReference type="ARBA" id="ARBA00001974"/>
    </source>
</evidence>
<evidence type="ECO:0000313" key="11">
    <source>
        <dbReference type="Proteomes" id="UP001500124"/>
    </source>
</evidence>
<dbReference type="InterPro" id="IPR037069">
    <property type="entry name" value="AcylCoA_DH/ox_N_sf"/>
</dbReference>
<keyword evidence="5" id="KW-0560">Oxidoreductase</keyword>
<dbReference type="Pfam" id="PF00441">
    <property type="entry name" value="Acyl-CoA_dh_1"/>
    <property type="match status" value="1"/>
</dbReference>
<dbReference type="InterPro" id="IPR013786">
    <property type="entry name" value="AcylCoA_DH/ox_N"/>
</dbReference>
<dbReference type="Gene3D" id="2.40.110.10">
    <property type="entry name" value="Butyryl-CoA Dehydrogenase, subunit A, domain 2"/>
    <property type="match status" value="1"/>
</dbReference>
<feature type="region of interest" description="Disordered" evidence="6">
    <location>
        <begin position="380"/>
        <end position="405"/>
    </location>
</feature>
<dbReference type="Proteomes" id="UP001500124">
    <property type="component" value="Unassembled WGS sequence"/>
</dbReference>
<keyword evidence="4 5" id="KW-0274">FAD</keyword>
<sequence length="405" mass="41544">MAEWDGTDLARLATGSGDRDAAARLRAHADDWDRAQRLPDGLIRALGRAGLLAADLPARHGGQGLTPAALGALCARLGGVCTALRSAVTVQGMVAAALSRWGTDEQRARLLPALVRGERLAAFAATEDGAGTELGAVAATLRRDGGDLVLDGAKKWVSFGESADVFLVLARLDGKPATVVVEAGGPGVSVEPVRGQLGLRAAHVAHVRFDAVRVPARDQVAPAGFGLSHVVGTALDHGRFTIAWGCVGMAGACLELAARHTAAREQDGVRLSDHQAVRAALGRALAAVAAARAVCLGAAVSRQDGTPAALTDTVVAKYTAARTAAEVSQDAVQLLGAGGCAPGSTVGRFFRDARIMQIIEGAELAAEVRMGDLALREHAPREHAPREHAGARPAVARTAAVGTPR</sequence>
<evidence type="ECO:0000256" key="5">
    <source>
        <dbReference type="RuleBase" id="RU362125"/>
    </source>
</evidence>
<reference evidence="11" key="1">
    <citation type="journal article" date="2019" name="Int. J. Syst. Evol. Microbiol.">
        <title>The Global Catalogue of Microorganisms (GCM) 10K type strain sequencing project: providing services to taxonomists for standard genome sequencing and annotation.</title>
        <authorList>
            <consortium name="The Broad Institute Genomics Platform"/>
            <consortium name="The Broad Institute Genome Sequencing Center for Infectious Disease"/>
            <person name="Wu L."/>
            <person name="Ma J."/>
        </authorList>
    </citation>
    <scope>NUCLEOTIDE SEQUENCE [LARGE SCALE GENOMIC DNA]</scope>
    <source>
        <strain evidence="11">JCM 18410</strain>
    </source>
</reference>
<protein>
    <submittedName>
        <fullName evidence="10">Acyl-CoA dehydrogenase family protein</fullName>
    </submittedName>
</protein>
<dbReference type="InterPro" id="IPR046373">
    <property type="entry name" value="Acyl-CoA_Oxase/DH_mid-dom_sf"/>
</dbReference>
<evidence type="ECO:0000256" key="4">
    <source>
        <dbReference type="ARBA" id="ARBA00022827"/>
    </source>
</evidence>
<feature type="domain" description="Acyl-CoA dehydrogenase/oxidase C-terminal" evidence="7">
    <location>
        <begin position="230"/>
        <end position="363"/>
    </location>
</feature>
<dbReference type="EMBL" id="BAABKC010000056">
    <property type="protein sequence ID" value="GAA5061845.1"/>
    <property type="molecule type" value="Genomic_DNA"/>
</dbReference>
<evidence type="ECO:0000256" key="3">
    <source>
        <dbReference type="ARBA" id="ARBA00022630"/>
    </source>
</evidence>
<keyword evidence="11" id="KW-1185">Reference proteome</keyword>
<evidence type="ECO:0000256" key="2">
    <source>
        <dbReference type="ARBA" id="ARBA00009347"/>
    </source>
</evidence>
<feature type="domain" description="Acyl-CoA dehydrogenase/oxidase N-terminal" evidence="9">
    <location>
        <begin position="21"/>
        <end position="118"/>
    </location>
</feature>
<feature type="compositionally biased region" description="Low complexity" evidence="6">
    <location>
        <begin position="391"/>
        <end position="405"/>
    </location>
</feature>
<dbReference type="PANTHER" id="PTHR43884:SF12">
    <property type="entry name" value="ISOVALERYL-COA DEHYDROGENASE, MITOCHONDRIAL-RELATED"/>
    <property type="match status" value="1"/>
</dbReference>